<dbReference type="OMA" id="GCGGIEM"/>
<keyword evidence="2" id="KW-0408">Iron</keyword>
<dbReference type="GeneID" id="6093426"/>
<dbReference type="EMBL" id="RCOR01000019">
    <property type="protein sequence ID" value="RSN69313.1"/>
    <property type="molecule type" value="Genomic_DNA"/>
</dbReference>
<dbReference type="RefSeq" id="WP_012308794.1">
    <property type="nucleotide sequence ID" value="NZ_RCOR01000019.1"/>
</dbReference>
<comment type="caution">
    <text evidence="4">The sequence shown here is derived from an EMBL/GenBank/DDBJ whole genome shotgun (WGS) entry which is preliminary data.</text>
</comment>
<keyword evidence="2" id="KW-0479">Metal-binding</keyword>
<keyword evidence="2" id="KW-0520">NAD</keyword>
<proteinExistence type="inferred from homology"/>
<dbReference type="Proteomes" id="UP000278149">
    <property type="component" value="Unassembled WGS sequence"/>
</dbReference>
<dbReference type="PANTHER" id="PTHR11995">
    <property type="entry name" value="NADH DEHYDROGENASE"/>
    <property type="match status" value="1"/>
</dbReference>
<reference evidence="4 5" key="1">
    <citation type="submission" date="2018-10" db="EMBL/GenBank/DDBJ databases">
        <title>Co-occurring genomic capacity for anaerobic methane metabolism and dissimilatory sulfite reduction discovered in the Korarchaeota.</title>
        <authorList>
            <person name="Mckay L.J."/>
            <person name="Dlakic M."/>
            <person name="Fields M.W."/>
            <person name="Delmont T.O."/>
            <person name="Eren A.M."/>
            <person name="Jay Z.J."/>
            <person name="Klingelsmith K.B."/>
            <person name="Rusch D.B."/>
            <person name="Inskeep W.P."/>
        </authorList>
    </citation>
    <scope>NUCLEOTIDE SEQUENCE [LARGE SCALE GENOMIC DNA]</scope>
    <source>
        <strain evidence="4 5">WS</strain>
    </source>
</reference>
<dbReference type="GO" id="GO:0045271">
    <property type="term" value="C:respiratory chain complex I"/>
    <property type="evidence" value="ECO:0007669"/>
    <property type="project" value="TreeGrafter"/>
</dbReference>
<keyword evidence="2" id="KW-0004">4Fe-4S</keyword>
<dbReference type="InterPro" id="IPR006137">
    <property type="entry name" value="NADH_UbQ_OxRdtase-like_20kDa"/>
</dbReference>
<sequence length="174" mass="19360">MVCALEGSILIGNLERSARKAAAWLVNKRPIRDIRDWGIAFSLWPVHFTTACCGAEFAASAAPKYDAERLGFLPFIGIRQCNVLFIEGTLSKKMAEAAIWVYEQMPEPKFVIGMGACAIDGGIFWNSYNIVRPMDILPVNVFIPGCPPRPEAVAQAIIMLQRKIRKGELVKYED</sequence>
<dbReference type="NCBIfam" id="TIGR01957">
    <property type="entry name" value="nuoB_fam"/>
    <property type="match status" value="1"/>
</dbReference>
<dbReference type="AlphaFoldDB" id="A0A3R9WYP7"/>
<dbReference type="PANTHER" id="PTHR11995:SF14">
    <property type="entry name" value="NADH DEHYDROGENASE [UBIQUINONE] IRON-SULFUR PROTEIN 7, MITOCHONDRIAL"/>
    <property type="match status" value="1"/>
</dbReference>
<protein>
    <submittedName>
        <fullName evidence="4">NADH-quinone oxidoreductase subunit B</fullName>
    </submittedName>
</protein>
<dbReference type="NCBIfam" id="NF005012">
    <property type="entry name" value="PRK06411.1"/>
    <property type="match status" value="1"/>
</dbReference>
<feature type="domain" description="NADH:ubiquinone oxidoreductase-like 20kDa subunit" evidence="3">
    <location>
        <begin position="52"/>
        <end position="159"/>
    </location>
</feature>
<name>A0A3R9WYP7_9CREN</name>
<dbReference type="GO" id="GO:0015990">
    <property type="term" value="P:electron transport coupled proton transport"/>
    <property type="evidence" value="ECO:0007669"/>
    <property type="project" value="TreeGrafter"/>
</dbReference>
<organism evidence="4 5">
    <name type="scientific">Candidatus Korarchaeum cryptofilum</name>
    <dbReference type="NCBI Taxonomy" id="498846"/>
    <lineage>
        <taxon>Archaea</taxon>
        <taxon>Thermoproteota</taxon>
        <taxon>Candidatus Korarchaeia</taxon>
        <taxon>Candidatus Korarchaeales</taxon>
        <taxon>Candidatus Korarchaeaceae</taxon>
        <taxon>Candidatus Korarchaeum</taxon>
    </lineage>
</organism>
<dbReference type="Gene3D" id="3.40.50.12280">
    <property type="match status" value="1"/>
</dbReference>
<dbReference type="GO" id="GO:0048038">
    <property type="term" value="F:quinone binding"/>
    <property type="evidence" value="ECO:0007669"/>
    <property type="project" value="InterPro"/>
</dbReference>
<dbReference type="GO" id="GO:0008137">
    <property type="term" value="F:NADH dehydrogenase (ubiquinone) activity"/>
    <property type="evidence" value="ECO:0007669"/>
    <property type="project" value="InterPro"/>
</dbReference>
<dbReference type="InterPro" id="IPR006138">
    <property type="entry name" value="NADH_UQ_OxRdtase_20Kd_su"/>
</dbReference>
<evidence type="ECO:0000259" key="3">
    <source>
        <dbReference type="Pfam" id="PF01058"/>
    </source>
</evidence>
<evidence type="ECO:0000313" key="5">
    <source>
        <dbReference type="Proteomes" id="UP000278149"/>
    </source>
</evidence>
<dbReference type="GO" id="GO:0046872">
    <property type="term" value="F:metal ion binding"/>
    <property type="evidence" value="ECO:0007669"/>
    <property type="project" value="UniProtKB-KW"/>
</dbReference>
<dbReference type="Pfam" id="PF01058">
    <property type="entry name" value="Oxidored_q6"/>
    <property type="match status" value="1"/>
</dbReference>
<keyword evidence="2" id="KW-0411">Iron-sulfur</keyword>
<evidence type="ECO:0000256" key="2">
    <source>
        <dbReference type="RuleBase" id="RU004464"/>
    </source>
</evidence>
<comment type="similarity">
    <text evidence="1 2">Belongs to the complex I 20 kDa subunit family.</text>
</comment>
<dbReference type="GO" id="GO:0051539">
    <property type="term" value="F:4 iron, 4 sulfur cluster binding"/>
    <property type="evidence" value="ECO:0007669"/>
    <property type="project" value="UniProtKB-KW"/>
</dbReference>
<evidence type="ECO:0000256" key="1">
    <source>
        <dbReference type="ARBA" id="ARBA00009173"/>
    </source>
</evidence>
<accession>A0A3R9WYP7</accession>
<dbReference type="SUPFAM" id="SSF56770">
    <property type="entry name" value="HydA/Nqo6-like"/>
    <property type="match status" value="1"/>
</dbReference>
<gene>
    <name evidence="4" type="ORF">D9Q81_03830</name>
</gene>
<dbReference type="GO" id="GO:0009060">
    <property type="term" value="P:aerobic respiration"/>
    <property type="evidence" value="ECO:0007669"/>
    <property type="project" value="TreeGrafter"/>
</dbReference>
<evidence type="ECO:0000313" key="4">
    <source>
        <dbReference type="EMBL" id="RSN69313.1"/>
    </source>
</evidence>